<sequence length="438" mass="47910">MSPSTWLAWIPVWLPFDSNPFDCVLQGLVGACGISVFYNLMRVHLLLQSISSGSECNGDSKEKERSKSSPAAGNRPVGGHWLSGVLQFWFLTGLLSLVGPRVSSLVVLEFSLRAVAAWITAGPDVLPGSTKLMLVQCQFSLGCALSCSLHFLQEGAPHRSLSLLLAAGLSWLLAGHCHLLWGHVSRLYHLHSSQRYCGVCITLLTSGHSLLPSLQRAVVLAFAVAGMAGLATVHHHFLSEAESLRFWTPLTICYTLLVVYVQEEQNRRPGSEALLHTVVLRLGALLVLMLMVGRWTDVLHILITFLGEAVCLLPSQDLLQALPQEEAEKDIPSRSARHSSSTQQHMSTRRSVLESEQIPTSCNLFHNQDLYKYLVLPLPHCQIVISAHSARSDSGPCLQSHVSSSCYSVLDSPRDLLTLSQPPSLQPQPSHLVSSSFP</sequence>
<dbReference type="InterPro" id="IPR031648">
    <property type="entry name" value="TMEM82"/>
</dbReference>
<comment type="caution">
    <text evidence="3">The sequence shown here is derived from an EMBL/GenBank/DDBJ whole genome shotgun (WGS) entry which is preliminary data.</text>
</comment>
<dbReference type="PANTHER" id="PTHR35257">
    <property type="entry name" value="TRANSMEMBRANE PROTEIN 82"/>
    <property type="match status" value="1"/>
</dbReference>
<feature type="compositionally biased region" description="Basic and acidic residues" evidence="1">
    <location>
        <begin position="58"/>
        <end position="67"/>
    </location>
</feature>
<feature type="transmembrane region" description="Helical" evidence="2">
    <location>
        <begin position="244"/>
        <end position="261"/>
    </location>
</feature>
<organism evidence="3 4">
    <name type="scientific">Coregonus suidteri</name>
    <dbReference type="NCBI Taxonomy" id="861788"/>
    <lineage>
        <taxon>Eukaryota</taxon>
        <taxon>Metazoa</taxon>
        <taxon>Chordata</taxon>
        <taxon>Craniata</taxon>
        <taxon>Vertebrata</taxon>
        <taxon>Euteleostomi</taxon>
        <taxon>Actinopterygii</taxon>
        <taxon>Neopterygii</taxon>
        <taxon>Teleostei</taxon>
        <taxon>Protacanthopterygii</taxon>
        <taxon>Salmoniformes</taxon>
        <taxon>Salmonidae</taxon>
        <taxon>Coregoninae</taxon>
        <taxon>Coregonus</taxon>
    </lineage>
</organism>
<reference evidence="3 4" key="1">
    <citation type="submission" date="2021-04" db="EMBL/GenBank/DDBJ databases">
        <authorList>
            <person name="De Guttry C."/>
            <person name="Zahm M."/>
            <person name="Klopp C."/>
            <person name="Cabau C."/>
            <person name="Louis A."/>
            <person name="Berthelot C."/>
            <person name="Parey E."/>
            <person name="Roest Crollius H."/>
            <person name="Montfort J."/>
            <person name="Robinson-Rechavi M."/>
            <person name="Bucao C."/>
            <person name="Bouchez O."/>
            <person name="Gislard M."/>
            <person name="Lluch J."/>
            <person name="Milhes M."/>
            <person name="Lampietro C."/>
            <person name="Lopez Roques C."/>
            <person name="Donnadieu C."/>
            <person name="Braasch I."/>
            <person name="Desvignes T."/>
            <person name="Postlethwait J."/>
            <person name="Bobe J."/>
            <person name="Wedekind C."/>
            <person name="Guiguen Y."/>
        </authorList>
    </citation>
    <scope>NUCLEOTIDE SEQUENCE [LARGE SCALE GENOMIC DNA]</scope>
    <source>
        <strain evidence="3">Cs_M1</strain>
        <tissue evidence="3">Blood</tissue>
    </source>
</reference>
<proteinExistence type="predicted"/>
<feature type="transmembrane region" description="Helical" evidence="2">
    <location>
        <begin position="218"/>
        <end position="238"/>
    </location>
</feature>
<dbReference type="EMBL" id="JAGTTL010000006">
    <property type="protein sequence ID" value="KAK6321059.1"/>
    <property type="molecule type" value="Genomic_DNA"/>
</dbReference>
<keyword evidence="4" id="KW-1185">Reference proteome</keyword>
<keyword evidence="2" id="KW-1133">Transmembrane helix</keyword>
<name>A0AAN8M2K3_9TELE</name>
<evidence type="ECO:0000256" key="1">
    <source>
        <dbReference type="SAM" id="MobiDB-lite"/>
    </source>
</evidence>
<dbReference type="AlphaFoldDB" id="A0AAN8M2K3"/>
<feature type="region of interest" description="Disordered" evidence="1">
    <location>
        <begin position="53"/>
        <end position="74"/>
    </location>
</feature>
<feature type="transmembrane region" description="Helical" evidence="2">
    <location>
        <begin position="273"/>
        <end position="292"/>
    </location>
</feature>
<accession>A0AAN8M2K3</accession>
<keyword evidence="2" id="KW-0812">Transmembrane</keyword>
<gene>
    <name evidence="3" type="ORF">J4Q44_G00080350</name>
</gene>
<dbReference type="Proteomes" id="UP001356427">
    <property type="component" value="Unassembled WGS sequence"/>
</dbReference>
<feature type="region of interest" description="Disordered" evidence="1">
    <location>
        <begin position="327"/>
        <end position="352"/>
    </location>
</feature>
<protein>
    <recommendedName>
        <fullName evidence="5">Transmembrane protein 82</fullName>
    </recommendedName>
</protein>
<evidence type="ECO:0000313" key="3">
    <source>
        <dbReference type="EMBL" id="KAK6321059.1"/>
    </source>
</evidence>
<evidence type="ECO:0008006" key="5">
    <source>
        <dbReference type="Google" id="ProtNLM"/>
    </source>
</evidence>
<feature type="compositionally biased region" description="Polar residues" evidence="1">
    <location>
        <begin position="338"/>
        <end position="350"/>
    </location>
</feature>
<dbReference type="PANTHER" id="PTHR35257:SF1">
    <property type="entry name" value="TRANSMEMBRANE PROTEIN 82"/>
    <property type="match status" value="1"/>
</dbReference>
<dbReference type="Pfam" id="PF15816">
    <property type="entry name" value="TMEM82"/>
    <property type="match status" value="1"/>
</dbReference>
<evidence type="ECO:0000256" key="2">
    <source>
        <dbReference type="SAM" id="Phobius"/>
    </source>
</evidence>
<evidence type="ECO:0000313" key="4">
    <source>
        <dbReference type="Proteomes" id="UP001356427"/>
    </source>
</evidence>
<keyword evidence="2" id="KW-0472">Membrane</keyword>